<evidence type="ECO:0000313" key="3">
    <source>
        <dbReference type="Proteomes" id="UP000070544"/>
    </source>
</evidence>
<dbReference type="EMBL" id="KQ965744">
    <property type="protein sequence ID" value="KXS17855.1"/>
    <property type="molecule type" value="Genomic_DNA"/>
</dbReference>
<reference evidence="2 3" key="1">
    <citation type="journal article" date="2015" name="Genome Biol. Evol.">
        <title>Phylogenomic analyses indicate that early fungi evolved digesting cell walls of algal ancestors of land plants.</title>
        <authorList>
            <person name="Chang Y."/>
            <person name="Wang S."/>
            <person name="Sekimoto S."/>
            <person name="Aerts A.L."/>
            <person name="Choi C."/>
            <person name="Clum A."/>
            <person name="LaButti K.M."/>
            <person name="Lindquist E.A."/>
            <person name="Yee Ngan C."/>
            <person name="Ohm R.A."/>
            <person name="Salamov A.A."/>
            <person name="Grigoriev I.V."/>
            <person name="Spatafora J.W."/>
            <person name="Berbee M.L."/>
        </authorList>
    </citation>
    <scope>NUCLEOTIDE SEQUENCE [LARGE SCALE GENOMIC DNA]</scope>
    <source>
        <strain evidence="2 3">JEL478</strain>
    </source>
</reference>
<proteinExistence type="predicted"/>
<dbReference type="AlphaFoldDB" id="A0A139AN04"/>
<evidence type="ECO:0000256" key="1">
    <source>
        <dbReference type="SAM" id="Phobius"/>
    </source>
</evidence>
<dbReference type="Proteomes" id="UP000070544">
    <property type="component" value="Unassembled WGS sequence"/>
</dbReference>
<keyword evidence="1" id="KW-0472">Membrane</keyword>
<keyword evidence="3" id="KW-1185">Reference proteome</keyword>
<feature type="transmembrane region" description="Helical" evidence="1">
    <location>
        <begin position="20"/>
        <end position="45"/>
    </location>
</feature>
<organism evidence="2 3">
    <name type="scientific">Gonapodya prolifera (strain JEL478)</name>
    <name type="common">Monoblepharis prolifera</name>
    <dbReference type="NCBI Taxonomy" id="1344416"/>
    <lineage>
        <taxon>Eukaryota</taxon>
        <taxon>Fungi</taxon>
        <taxon>Fungi incertae sedis</taxon>
        <taxon>Chytridiomycota</taxon>
        <taxon>Chytridiomycota incertae sedis</taxon>
        <taxon>Monoblepharidomycetes</taxon>
        <taxon>Monoblepharidales</taxon>
        <taxon>Gonapodyaceae</taxon>
        <taxon>Gonapodya</taxon>
    </lineage>
</organism>
<keyword evidence="1" id="KW-0812">Transmembrane</keyword>
<evidence type="ECO:0000313" key="2">
    <source>
        <dbReference type="EMBL" id="KXS17855.1"/>
    </source>
</evidence>
<protein>
    <submittedName>
        <fullName evidence="2">Uncharacterized protein</fullName>
    </submittedName>
</protein>
<gene>
    <name evidence="2" type="ORF">M427DRAFT_153438</name>
</gene>
<keyword evidence="1" id="KW-1133">Transmembrane helix</keyword>
<accession>A0A139AN04</accession>
<name>A0A139AN04_GONPJ</name>
<sequence length="141" mass="15639">MAYTRFMDQDENATRRPSSLALKLSFSLSLLCCGALAVILAYILLLPTPPRKGIVVGPHVVHTLEHGCRGFLTDTKSWANLRTACRRPAPRSVLTNSLATCIKLLEDEIDQRFGSEIFSESDFIAVSEPQNSPCYLERQGI</sequence>